<dbReference type="PROSITE" id="PS51186">
    <property type="entry name" value="GNAT"/>
    <property type="match status" value="1"/>
</dbReference>
<sequence length="150" mass="17879">MISLEFVEFDRNFLESSWKWLTDDEIRILTGTPFMTKRQQEDWFLLLPFQVDYYIWGVKYNGIPIGACGIKHKTFDKGEYWGYIGEKKYWGRGIGKKMLQYIEQRARIMNLTTLYLHVSTDNVRAFNLYCQFGYLVISMNGNLVKMNKQL</sequence>
<dbReference type="EMBL" id="JACOOH010000005">
    <property type="protein sequence ID" value="MBC5621844.1"/>
    <property type="molecule type" value="Genomic_DNA"/>
</dbReference>
<dbReference type="RefSeq" id="WP_186976282.1">
    <property type="nucleotide sequence ID" value="NZ_JACOOH010000005.1"/>
</dbReference>
<accession>A0ABR7D1X5</accession>
<evidence type="ECO:0000313" key="2">
    <source>
        <dbReference type="EMBL" id="MBC5621844.1"/>
    </source>
</evidence>
<dbReference type="Gene3D" id="3.40.630.30">
    <property type="match status" value="1"/>
</dbReference>
<dbReference type="Proteomes" id="UP000646484">
    <property type="component" value="Unassembled WGS sequence"/>
</dbReference>
<evidence type="ECO:0000313" key="3">
    <source>
        <dbReference type="Proteomes" id="UP000646484"/>
    </source>
</evidence>
<dbReference type="Pfam" id="PF00583">
    <property type="entry name" value="Acetyltransf_1"/>
    <property type="match status" value="1"/>
</dbReference>
<evidence type="ECO:0000259" key="1">
    <source>
        <dbReference type="PROSITE" id="PS51186"/>
    </source>
</evidence>
<protein>
    <submittedName>
        <fullName evidence="2">GNAT family N-acetyltransferase</fullName>
    </submittedName>
</protein>
<dbReference type="SUPFAM" id="SSF55729">
    <property type="entry name" value="Acyl-CoA N-acyltransferases (Nat)"/>
    <property type="match status" value="1"/>
</dbReference>
<keyword evidence="3" id="KW-1185">Reference proteome</keyword>
<dbReference type="InterPro" id="IPR016181">
    <property type="entry name" value="Acyl_CoA_acyltransferase"/>
</dbReference>
<gene>
    <name evidence="2" type="ORF">H8S64_12120</name>
</gene>
<organism evidence="2 3">
    <name type="scientific">Butyricimonas hominis</name>
    <dbReference type="NCBI Taxonomy" id="2763032"/>
    <lineage>
        <taxon>Bacteria</taxon>
        <taxon>Pseudomonadati</taxon>
        <taxon>Bacteroidota</taxon>
        <taxon>Bacteroidia</taxon>
        <taxon>Bacteroidales</taxon>
        <taxon>Odoribacteraceae</taxon>
        <taxon>Butyricimonas</taxon>
    </lineage>
</organism>
<reference evidence="2 3" key="1">
    <citation type="submission" date="2020-08" db="EMBL/GenBank/DDBJ databases">
        <title>Genome public.</title>
        <authorList>
            <person name="Liu C."/>
            <person name="Sun Q."/>
        </authorList>
    </citation>
    <scope>NUCLEOTIDE SEQUENCE [LARGE SCALE GENOMIC DNA]</scope>
    <source>
        <strain evidence="2 3">NSJ-56</strain>
    </source>
</reference>
<comment type="caution">
    <text evidence="2">The sequence shown here is derived from an EMBL/GenBank/DDBJ whole genome shotgun (WGS) entry which is preliminary data.</text>
</comment>
<name>A0ABR7D1X5_9BACT</name>
<dbReference type="CDD" id="cd04301">
    <property type="entry name" value="NAT_SF"/>
    <property type="match status" value="1"/>
</dbReference>
<proteinExistence type="predicted"/>
<dbReference type="InterPro" id="IPR000182">
    <property type="entry name" value="GNAT_dom"/>
</dbReference>
<feature type="domain" description="N-acetyltransferase" evidence="1">
    <location>
        <begin position="4"/>
        <end position="150"/>
    </location>
</feature>